<sequence>MPTDFAKQQPGITLVLGSGGARGLAHVGVLRALEELKIPIRAIVGCSIGAEIGAFYCTGMPTATLEAEACATRWWGTLRLFFPDFGGGGLSRGVAITQYLYDRLGDRQIEDFPLPFACVATDMVTGQEVILSSGPALPAVRASIALPVMLAPQRHGGRILADGGLIDPVPIAVARALFPGPLVAVLVHRTQREGAWSPPPAPRTGGDEPTEDIADTVIPDLNILQALRRSVEIMQSHLVNLQMRFASADLILAPKLENIQTLGFHKGEVAVMAGYQATHEAAADLGALLQQST</sequence>
<keyword evidence="2 4" id="KW-0442">Lipid degradation</keyword>
<dbReference type="EMBL" id="WNJL01000022">
    <property type="protein sequence ID" value="NDU41887.1"/>
    <property type="molecule type" value="Genomic_DNA"/>
</dbReference>
<evidence type="ECO:0000256" key="2">
    <source>
        <dbReference type="ARBA" id="ARBA00022963"/>
    </source>
</evidence>
<dbReference type="GO" id="GO:0016042">
    <property type="term" value="P:lipid catabolic process"/>
    <property type="evidence" value="ECO:0007669"/>
    <property type="project" value="UniProtKB-UniRule"/>
</dbReference>
<evidence type="ECO:0000313" key="6">
    <source>
        <dbReference type="EMBL" id="NDU41887.1"/>
    </source>
</evidence>
<proteinExistence type="predicted"/>
<dbReference type="RefSeq" id="WP_163096884.1">
    <property type="nucleotide sequence ID" value="NZ_CP127523.1"/>
</dbReference>
<reference evidence="6" key="1">
    <citation type="submission" date="2019-11" db="EMBL/GenBank/DDBJ databases">
        <title>Acidithiobacillus ferrianus sp. nov.: a facultatively anaerobic and extremely acidophilic chemolithoautotroph.</title>
        <authorList>
            <person name="Norris P.R."/>
            <person name="Falagan C."/>
            <person name="Moya-Beltran A."/>
            <person name="Castro M."/>
            <person name="Quatrini R."/>
            <person name="Johnson D.B."/>
        </authorList>
    </citation>
    <scope>NUCLEOTIDE SEQUENCE [LARGE SCALE GENOMIC DNA]</scope>
    <source>
        <strain evidence="6">MG</strain>
    </source>
</reference>
<name>A0A845U804_9PROT</name>
<feature type="short sequence motif" description="DGA/G" evidence="4">
    <location>
        <begin position="162"/>
        <end position="164"/>
    </location>
</feature>
<evidence type="ECO:0000259" key="5">
    <source>
        <dbReference type="PROSITE" id="PS51635"/>
    </source>
</evidence>
<comment type="caution">
    <text evidence="4">Lacks conserved residue(s) required for the propagation of feature annotation.</text>
</comment>
<feature type="active site" description="Nucleophile" evidence="4">
    <location>
        <position position="47"/>
    </location>
</feature>
<organism evidence="6">
    <name type="scientific">Acidithiobacillus ferrianus</name>
    <dbReference type="NCBI Taxonomy" id="2678518"/>
    <lineage>
        <taxon>Bacteria</taxon>
        <taxon>Pseudomonadati</taxon>
        <taxon>Pseudomonadota</taxon>
        <taxon>Acidithiobacillia</taxon>
        <taxon>Acidithiobacillales</taxon>
        <taxon>Acidithiobacillaceae</taxon>
        <taxon>Acidithiobacillus</taxon>
    </lineage>
</organism>
<comment type="caution">
    <text evidence="6">The sequence shown here is derived from an EMBL/GenBank/DDBJ whole genome shotgun (WGS) entry which is preliminary data.</text>
</comment>
<dbReference type="PROSITE" id="PS51635">
    <property type="entry name" value="PNPLA"/>
    <property type="match status" value="1"/>
</dbReference>
<feature type="short sequence motif" description="GXSXG" evidence="4">
    <location>
        <begin position="45"/>
        <end position="49"/>
    </location>
</feature>
<feature type="domain" description="PNPLA" evidence="5">
    <location>
        <begin position="14"/>
        <end position="175"/>
    </location>
</feature>
<gene>
    <name evidence="6" type="ORF">GL267_04280</name>
</gene>
<keyword evidence="1 4" id="KW-0378">Hydrolase</keyword>
<dbReference type="AlphaFoldDB" id="A0A845U804"/>
<evidence type="ECO:0000256" key="4">
    <source>
        <dbReference type="PROSITE-ProRule" id="PRU01161"/>
    </source>
</evidence>
<dbReference type="Gene3D" id="3.40.1090.10">
    <property type="entry name" value="Cytosolic phospholipase A2 catalytic domain"/>
    <property type="match status" value="2"/>
</dbReference>
<evidence type="ECO:0000256" key="3">
    <source>
        <dbReference type="ARBA" id="ARBA00023098"/>
    </source>
</evidence>
<protein>
    <recommendedName>
        <fullName evidence="5">PNPLA domain-containing protein</fullName>
    </recommendedName>
</protein>
<dbReference type="PANTHER" id="PTHR14226">
    <property type="entry name" value="NEUROPATHY TARGET ESTERASE/SWISS CHEESE D.MELANOGASTER"/>
    <property type="match status" value="1"/>
</dbReference>
<dbReference type="InterPro" id="IPR002641">
    <property type="entry name" value="PNPLA_dom"/>
</dbReference>
<dbReference type="PANTHER" id="PTHR14226:SF76">
    <property type="entry name" value="NTE FAMILY PROTEIN RSSA"/>
    <property type="match status" value="1"/>
</dbReference>
<dbReference type="SUPFAM" id="SSF52151">
    <property type="entry name" value="FabD/lysophospholipase-like"/>
    <property type="match status" value="1"/>
</dbReference>
<evidence type="ECO:0000256" key="1">
    <source>
        <dbReference type="ARBA" id="ARBA00022801"/>
    </source>
</evidence>
<accession>A0A845U804</accession>
<dbReference type="InterPro" id="IPR016035">
    <property type="entry name" value="Acyl_Trfase/lysoPLipase"/>
</dbReference>
<dbReference type="InterPro" id="IPR050301">
    <property type="entry name" value="NTE"/>
</dbReference>
<keyword evidence="3 4" id="KW-0443">Lipid metabolism</keyword>
<dbReference type="Pfam" id="PF01734">
    <property type="entry name" value="Patatin"/>
    <property type="match status" value="1"/>
</dbReference>
<dbReference type="GO" id="GO:0016787">
    <property type="term" value="F:hydrolase activity"/>
    <property type="evidence" value="ECO:0007669"/>
    <property type="project" value="UniProtKB-UniRule"/>
</dbReference>
<feature type="active site" description="Proton acceptor" evidence="4">
    <location>
        <position position="162"/>
    </location>
</feature>